<accession>A0A4Z2JIS7</accession>
<evidence type="ECO:0000313" key="2">
    <source>
        <dbReference type="EMBL" id="TNN89528.1"/>
    </source>
</evidence>
<proteinExistence type="predicted"/>
<protein>
    <submittedName>
        <fullName evidence="2">Uncharacterized protein</fullName>
    </submittedName>
</protein>
<evidence type="ECO:0000256" key="1">
    <source>
        <dbReference type="SAM" id="MobiDB-lite"/>
    </source>
</evidence>
<dbReference type="EMBL" id="SRLO01000001">
    <property type="protein sequence ID" value="TNN89528.1"/>
    <property type="molecule type" value="Genomic_DNA"/>
</dbReference>
<reference evidence="2 3" key="1">
    <citation type="submission" date="2019-03" db="EMBL/GenBank/DDBJ databases">
        <title>First draft genome of Liparis tanakae, snailfish: a comprehensive survey of snailfish specific genes.</title>
        <authorList>
            <person name="Kim W."/>
            <person name="Song I."/>
            <person name="Jeong J.-H."/>
            <person name="Kim D."/>
            <person name="Kim S."/>
            <person name="Ryu S."/>
            <person name="Song J.Y."/>
            <person name="Lee S.K."/>
        </authorList>
    </citation>
    <scope>NUCLEOTIDE SEQUENCE [LARGE SCALE GENOMIC DNA]</scope>
    <source>
        <tissue evidence="2">Muscle</tissue>
    </source>
</reference>
<keyword evidence="3" id="KW-1185">Reference proteome</keyword>
<dbReference type="AlphaFoldDB" id="A0A4Z2JIS7"/>
<comment type="caution">
    <text evidence="2">The sequence shown here is derived from an EMBL/GenBank/DDBJ whole genome shotgun (WGS) entry which is preliminary data.</text>
</comment>
<feature type="compositionally biased region" description="Basic and acidic residues" evidence="1">
    <location>
        <begin position="14"/>
        <end position="37"/>
    </location>
</feature>
<dbReference type="Proteomes" id="UP000314294">
    <property type="component" value="Unassembled WGS sequence"/>
</dbReference>
<evidence type="ECO:0000313" key="3">
    <source>
        <dbReference type="Proteomes" id="UP000314294"/>
    </source>
</evidence>
<name>A0A4Z2JIS7_9TELE</name>
<gene>
    <name evidence="2" type="ORF">EYF80_000131</name>
</gene>
<organism evidence="2 3">
    <name type="scientific">Liparis tanakae</name>
    <name type="common">Tanaka's snailfish</name>
    <dbReference type="NCBI Taxonomy" id="230148"/>
    <lineage>
        <taxon>Eukaryota</taxon>
        <taxon>Metazoa</taxon>
        <taxon>Chordata</taxon>
        <taxon>Craniata</taxon>
        <taxon>Vertebrata</taxon>
        <taxon>Euteleostomi</taxon>
        <taxon>Actinopterygii</taxon>
        <taxon>Neopterygii</taxon>
        <taxon>Teleostei</taxon>
        <taxon>Neoteleostei</taxon>
        <taxon>Acanthomorphata</taxon>
        <taxon>Eupercaria</taxon>
        <taxon>Perciformes</taxon>
        <taxon>Cottioidei</taxon>
        <taxon>Cottales</taxon>
        <taxon>Liparidae</taxon>
        <taxon>Liparis</taxon>
    </lineage>
</organism>
<sequence length="67" mass="7306">MMRIEGQEDAGTEEEMKGIHNDRMRQGKDRTPRDGGLERPSAALPDCATARTPPRGIFAFGYSALAA</sequence>
<feature type="region of interest" description="Disordered" evidence="1">
    <location>
        <begin position="1"/>
        <end position="50"/>
    </location>
</feature>